<dbReference type="EMBL" id="FNIR01000003">
    <property type="protein sequence ID" value="SDN99748.1"/>
    <property type="molecule type" value="Genomic_DNA"/>
</dbReference>
<reference evidence="2" key="1">
    <citation type="submission" date="2016-10" db="EMBL/GenBank/DDBJ databases">
        <authorList>
            <person name="Varghese N."/>
            <person name="Submissions S."/>
        </authorList>
    </citation>
    <scope>NUCLEOTIDE SEQUENCE [LARGE SCALE GENOMIC DNA]</scope>
    <source>
        <strain evidence="2">DSM 45843</strain>
    </source>
</reference>
<evidence type="ECO:0000313" key="2">
    <source>
        <dbReference type="Proteomes" id="UP000199088"/>
    </source>
</evidence>
<organism evidence="1 2">
    <name type="scientific">Klenkia soli</name>
    <dbReference type="NCBI Taxonomy" id="1052260"/>
    <lineage>
        <taxon>Bacteria</taxon>
        <taxon>Bacillati</taxon>
        <taxon>Actinomycetota</taxon>
        <taxon>Actinomycetes</taxon>
        <taxon>Geodermatophilales</taxon>
        <taxon>Geodermatophilaceae</taxon>
        <taxon>Klenkia</taxon>
    </lineage>
</organism>
<dbReference type="STRING" id="1052260.SAMN05660199_01078"/>
<evidence type="ECO:0000313" key="1">
    <source>
        <dbReference type="EMBL" id="SDN99748.1"/>
    </source>
</evidence>
<keyword evidence="2" id="KW-1185">Reference proteome</keyword>
<proteinExistence type="predicted"/>
<dbReference type="Proteomes" id="UP000199088">
    <property type="component" value="Unassembled WGS sequence"/>
</dbReference>
<dbReference type="AlphaFoldDB" id="A0A1H0FYJ4"/>
<dbReference type="RefSeq" id="WP_091241077.1">
    <property type="nucleotide sequence ID" value="NZ_FNIR01000003.1"/>
</dbReference>
<sequence length="153" mass="16257">MPVGVAADEACGDAATVERLVTQWAENEHRVGLTTAERADVIGQLAAFGVTPTQIARRTRATTTEVTAALAVHGSELARAASARYAFLDLTQAAVVAEFDTDPEAVKALVVGAREGRFDHVAQRLRARSASTPTRTCPCRWPTPSSPSRRVCA</sequence>
<name>A0A1H0FYJ4_9ACTN</name>
<dbReference type="Gene3D" id="1.10.10.2830">
    <property type="match status" value="1"/>
</dbReference>
<accession>A0A1H0FYJ4</accession>
<protein>
    <submittedName>
        <fullName evidence="1">Chromosome partitioning protein, ParB family</fullName>
    </submittedName>
</protein>
<gene>
    <name evidence="1" type="ORF">SAMN05660199_01078</name>
</gene>
<dbReference type="SUPFAM" id="SSF109709">
    <property type="entry name" value="KorB DNA-binding domain-like"/>
    <property type="match status" value="1"/>
</dbReference>
<dbReference type="OrthoDB" id="3846919at2"/>